<evidence type="ECO:0000313" key="2">
    <source>
        <dbReference type="EMBL" id="KAL1303297.1"/>
    </source>
</evidence>
<dbReference type="Proteomes" id="UP001562354">
    <property type="component" value="Unassembled WGS sequence"/>
</dbReference>
<dbReference type="GeneID" id="95980402"/>
<accession>A0ABR3PAX1</accession>
<proteinExistence type="predicted"/>
<keyword evidence="3" id="KW-1185">Reference proteome</keyword>
<feature type="region of interest" description="Disordered" evidence="1">
    <location>
        <begin position="1"/>
        <end position="47"/>
    </location>
</feature>
<sequence>MVSDVHMHDHSPHHTPRDTIKKRKRISDQHLPQPTRQHQRKTSLNDRTFSINTRRRLDFAFPPSAAAAAAVAGDDGPTMSLSSPAQVPTTITATEDDNGNTFIPLLSIPKPEPSSQPQQDTSKCYDWLLQQKGIHYTRNATWFTTYTPLNISLSSGLWCQGIGTVTLSPLLQQLPNTGSHHGNNNSQIILRDVLHLPKAPCNGISLPLMSSLLDPVYEAGPSTATLPACLKGLRDTKSGHVFLTNKVRGGWDRLMLLGGAANTEQSSAGREISLLGTAQDDWEEDDMESAGGVSYRLLDLAVCLSENDVQRIAQLVGLASDAPVPGPVSVSAIRGGGDGDGDEEMMCQNGS</sequence>
<protein>
    <submittedName>
        <fullName evidence="2">Uncharacterized protein</fullName>
    </submittedName>
</protein>
<dbReference type="PANTHER" id="PTHR40628:SF1">
    <property type="entry name" value="CHROMO DOMAIN-CONTAINING PROTEIN"/>
    <property type="match status" value="1"/>
</dbReference>
<dbReference type="PANTHER" id="PTHR40628">
    <property type="entry name" value="CHROMO DOMAIN-CONTAINING PROTEIN"/>
    <property type="match status" value="1"/>
</dbReference>
<gene>
    <name evidence="2" type="ORF">AAFC00_006703</name>
</gene>
<reference evidence="2 3" key="1">
    <citation type="submission" date="2024-07" db="EMBL/GenBank/DDBJ databases">
        <title>Draft sequence of the Neodothiora populina.</title>
        <authorList>
            <person name="Drown D.D."/>
            <person name="Schuette U.S."/>
            <person name="Buechlein A.B."/>
            <person name="Rusch D.R."/>
            <person name="Winton L.W."/>
            <person name="Adams G.A."/>
        </authorList>
    </citation>
    <scope>NUCLEOTIDE SEQUENCE [LARGE SCALE GENOMIC DNA]</scope>
    <source>
        <strain evidence="2 3">CPC 39397</strain>
    </source>
</reference>
<evidence type="ECO:0000313" key="3">
    <source>
        <dbReference type="Proteomes" id="UP001562354"/>
    </source>
</evidence>
<name>A0ABR3PAX1_9PEZI</name>
<feature type="compositionally biased region" description="Basic and acidic residues" evidence="1">
    <location>
        <begin position="1"/>
        <end position="19"/>
    </location>
</feature>
<evidence type="ECO:0000256" key="1">
    <source>
        <dbReference type="SAM" id="MobiDB-lite"/>
    </source>
</evidence>
<organism evidence="2 3">
    <name type="scientific">Neodothiora populina</name>
    <dbReference type="NCBI Taxonomy" id="2781224"/>
    <lineage>
        <taxon>Eukaryota</taxon>
        <taxon>Fungi</taxon>
        <taxon>Dikarya</taxon>
        <taxon>Ascomycota</taxon>
        <taxon>Pezizomycotina</taxon>
        <taxon>Dothideomycetes</taxon>
        <taxon>Dothideomycetidae</taxon>
        <taxon>Dothideales</taxon>
        <taxon>Dothioraceae</taxon>
        <taxon>Neodothiora</taxon>
    </lineage>
</organism>
<dbReference type="RefSeq" id="XP_069199572.1">
    <property type="nucleotide sequence ID" value="XM_069346695.1"/>
</dbReference>
<dbReference type="EMBL" id="JBFMKM010000010">
    <property type="protein sequence ID" value="KAL1303297.1"/>
    <property type="molecule type" value="Genomic_DNA"/>
</dbReference>
<comment type="caution">
    <text evidence="2">The sequence shown here is derived from an EMBL/GenBank/DDBJ whole genome shotgun (WGS) entry which is preliminary data.</text>
</comment>